<dbReference type="EC" id="5.1.3.2" evidence="5 11"/>
<keyword evidence="9 11" id="KW-0413">Isomerase</keyword>
<comment type="cofactor">
    <cofactor evidence="2 11">
        <name>NAD(+)</name>
        <dbReference type="ChEBI" id="CHEBI:57540"/>
    </cofactor>
</comment>
<reference evidence="13 14" key="1">
    <citation type="journal article" date="2013" name="Int. J. Syst. Evol. Microbiol.">
        <title>Tumebacillus flagellatus sp. nov., an alpha-amylase/pullulanase-producing bacterium isolated from cassava wastewater.</title>
        <authorList>
            <person name="Wang Q."/>
            <person name="Xie N."/>
            <person name="Qin Y."/>
            <person name="Shen N."/>
            <person name="Zhu J."/>
            <person name="Mi H."/>
            <person name="Huang R."/>
        </authorList>
    </citation>
    <scope>NUCLEOTIDE SEQUENCE [LARGE SCALE GENOMIC DNA]</scope>
    <source>
        <strain evidence="13 14">GST4</strain>
    </source>
</reference>
<gene>
    <name evidence="13" type="ORF">EL26_07110</name>
</gene>
<dbReference type="Gene3D" id="3.90.25.10">
    <property type="entry name" value="UDP-galactose 4-epimerase, domain 1"/>
    <property type="match status" value="1"/>
</dbReference>
<comment type="caution">
    <text evidence="13">The sequence shown here is derived from an EMBL/GenBank/DDBJ whole genome shotgun (WGS) entry which is preliminary data.</text>
</comment>
<comment type="subunit">
    <text evidence="11">Homodimer.</text>
</comment>
<protein>
    <recommendedName>
        <fullName evidence="6 11">UDP-glucose 4-epimerase</fullName>
        <ecNumber evidence="5 11">5.1.3.2</ecNumber>
    </recommendedName>
</protein>
<dbReference type="GO" id="GO:0033499">
    <property type="term" value="P:galactose catabolic process via UDP-galactose, Leloir pathway"/>
    <property type="evidence" value="ECO:0007669"/>
    <property type="project" value="TreeGrafter"/>
</dbReference>
<feature type="domain" description="NAD-dependent epimerase/dehydratase" evidence="12">
    <location>
        <begin position="4"/>
        <end position="252"/>
    </location>
</feature>
<dbReference type="STRING" id="1157490.EL26_07110"/>
<dbReference type="NCBIfam" id="TIGR01179">
    <property type="entry name" value="galE"/>
    <property type="match status" value="1"/>
</dbReference>
<evidence type="ECO:0000313" key="14">
    <source>
        <dbReference type="Proteomes" id="UP000027931"/>
    </source>
</evidence>
<organism evidence="13 14">
    <name type="scientific">Tumebacillus flagellatus</name>
    <dbReference type="NCBI Taxonomy" id="1157490"/>
    <lineage>
        <taxon>Bacteria</taxon>
        <taxon>Bacillati</taxon>
        <taxon>Bacillota</taxon>
        <taxon>Bacilli</taxon>
        <taxon>Bacillales</taxon>
        <taxon>Alicyclobacillaceae</taxon>
        <taxon>Tumebacillus</taxon>
    </lineage>
</organism>
<dbReference type="PANTHER" id="PTHR43725">
    <property type="entry name" value="UDP-GLUCOSE 4-EPIMERASE"/>
    <property type="match status" value="1"/>
</dbReference>
<keyword evidence="14" id="KW-1185">Reference proteome</keyword>
<evidence type="ECO:0000256" key="5">
    <source>
        <dbReference type="ARBA" id="ARBA00013189"/>
    </source>
</evidence>
<evidence type="ECO:0000256" key="11">
    <source>
        <dbReference type="RuleBase" id="RU366046"/>
    </source>
</evidence>
<dbReference type="Pfam" id="PF01370">
    <property type="entry name" value="Epimerase"/>
    <property type="match status" value="1"/>
</dbReference>
<dbReference type="GO" id="GO:0003978">
    <property type="term" value="F:UDP-glucose 4-epimerase activity"/>
    <property type="evidence" value="ECO:0007669"/>
    <property type="project" value="UniProtKB-UniRule"/>
</dbReference>
<evidence type="ECO:0000256" key="7">
    <source>
        <dbReference type="ARBA" id="ARBA00023027"/>
    </source>
</evidence>
<dbReference type="OrthoDB" id="181047at2"/>
<proteinExistence type="inferred from homology"/>
<dbReference type="Proteomes" id="UP000027931">
    <property type="component" value="Unassembled WGS sequence"/>
</dbReference>
<dbReference type="InterPro" id="IPR001509">
    <property type="entry name" value="Epimerase_deHydtase"/>
</dbReference>
<accession>A0A074LP58</accession>
<evidence type="ECO:0000256" key="9">
    <source>
        <dbReference type="ARBA" id="ARBA00023235"/>
    </source>
</evidence>
<name>A0A074LP58_9BACL</name>
<dbReference type="Gene3D" id="3.40.50.720">
    <property type="entry name" value="NAD(P)-binding Rossmann-like Domain"/>
    <property type="match status" value="1"/>
</dbReference>
<dbReference type="SUPFAM" id="SSF51735">
    <property type="entry name" value="NAD(P)-binding Rossmann-fold domains"/>
    <property type="match status" value="1"/>
</dbReference>
<evidence type="ECO:0000256" key="10">
    <source>
        <dbReference type="ARBA" id="ARBA00023277"/>
    </source>
</evidence>
<evidence type="ECO:0000256" key="1">
    <source>
        <dbReference type="ARBA" id="ARBA00000083"/>
    </source>
</evidence>
<dbReference type="PANTHER" id="PTHR43725:SF53">
    <property type="entry name" value="UDP-ARABINOSE 4-EPIMERASE 1"/>
    <property type="match status" value="1"/>
</dbReference>
<sequence length="328" mass="35876">MASILVTGGAGYIGSHTVRHLLEQGHEVVVLDNLQTGHRGAVLTPHFYEGDIADAALIAEIVRKHSITAAVHFAALSLVGESMKFPTKYLEANTVKSQQFVQALVENGVRRIVFSSTAAVYGVPEVVPIPEDSPKHPINPYGLSKLFIEQYLQMMETLHGLKWIALRYFNAAGASEDGRIGEAHDPETHLIPLVLQAALGQRESLSIFGNDYDTPDGTCIRDYIHVRDLADAHALALQALADGKPSGSYNVGTGKGYSVLEIIEAARRITGREIPTVQAPRREGDPDELVAQVDKIRQDLGFTARHSDLETLISSAWNWHANHPHGYR</sequence>
<comment type="similarity">
    <text evidence="4 11">Belongs to the NAD(P)-dependent epimerase/dehydratase family.</text>
</comment>
<evidence type="ECO:0000313" key="13">
    <source>
        <dbReference type="EMBL" id="KEO83951.1"/>
    </source>
</evidence>
<evidence type="ECO:0000259" key="12">
    <source>
        <dbReference type="Pfam" id="PF01370"/>
    </source>
</evidence>
<dbReference type="InterPro" id="IPR036291">
    <property type="entry name" value="NAD(P)-bd_dom_sf"/>
</dbReference>
<dbReference type="EMBL" id="JMIR01000007">
    <property type="protein sequence ID" value="KEO83951.1"/>
    <property type="molecule type" value="Genomic_DNA"/>
</dbReference>
<dbReference type="InterPro" id="IPR005886">
    <property type="entry name" value="UDP_G4E"/>
</dbReference>
<keyword evidence="8" id="KW-0299">Galactose metabolism</keyword>
<keyword evidence="7 11" id="KW-0520">NAD</keyword>
<evidence type="ECO:0000256" key="6">
    <source>
        <dbReference type="ARBA" id="ARBA00018569"/>
    </source>
</evidence>
<dbReference type="CDD" id="cd05247">
    <property type="entry name" value="UDP_G4E_1_SDR_e"/>
    <property type="match status" value="1"/>
</dbReference>
<comment type="catalytic activity">
    <reaction evidence="1 11">
        <text>UDP-alpha-D-glucose = UDP-alpha-D-galactose</text>
        <dbReference type="Rhea" id="RHEA:22168"/>
        <dbReference type="ChEBI" id="CHEBI:58885"/>
        <dbReference type="ChEBI" id="CHEBI:66914"/>
        <dbReference type="EC" id="5.1.3.2"/>
    </reaction>
</comment>
<dbReference type="eggNOG" id="COG1087">
    <property type="taxonomic scope" value="Bacteria"/>
</dbReference>
<dbReference type="RefSeq" id="WP_038085969.1">
    <property type="nucleotide sequence ID" value="NZ_JMIR01000007.1"/>
</dbReference>
<comment type="pathway">
    <text evidence="3 11">Carbohydrate metabolism; galactose metabolism.</text>
</comment>
<evidence type="ECO:0000256" key="8">
    <source>
        <dbReference type="ARBA" id="ARBA00023144"/>
    </source>
</evidence>
<evidence type="ECO:0000256" key="4">
    <source>
        <dbReference type="ARBA" id="ARBA00007637"/>
    </source>
</evidence>
<evidence type="ECO:0000256" key="2">
    <source>
        <dbReference type="ARBA" id="ARBA00001911"/>
    </source>
</evidence>
<keyword evidence="10 11" id="KW-0119">Carbohydrate metabolism</keyword>
<dbReference type="UniPathway" id="UPA00214"/>
<dbReference type="AlphaFoldDB" id="A0A074LP58"/>
<evidence type="ECO:0000256" key="3">
    <source>
        <dbReference type="ARBA" id="ARBA00004947"/>
    </source>
</evidence>